<reference evidence="2" key="1">
    <citation type="submission" date="2023-07" db="EMBL/GenBank/DDBJ databases">
        <title>Functional and genomic diversity of the sorghum phyllosphere microbiome.</title>
        <authorList>
            <person name="Shade A."/>
        </authorList>
    </citation>
    <scope>NUCLEOTIDE SEQUENCE</scope>
    <source>
        <strain evidence="2">SORGH_AS_0908</strain>
    </source>
</reference>
<evidence type="ECO:0000313" key="2">
    <source>
        <dbReference type="EMBL" id="MDQ1120752.1"/>
    </source>
</evidence>
<dbReference type="EMBL" id="JAUTBB010000001">
    <property type="protein sequence ID" value="MDQ1120752.1"/>
    <property type="molecule type" value="Genomic_DNA"/>
</dbReference>
<feature type="domain" description="Glyoxalase-related protein" evidence="1">
    <location>
        <begin position="4"/>
        <end position="137"/>
    </location>
</feature>
<sequence length="148" mass="16072">MTLTLVEAKRQAKALRLALQAQGTAIRHAQALEAIAAQHGAKDWNTLHARLARQQGLPALDLNARVHGRYLGQPFTGRVVTLSAVGDLFRIEIRLDAPVDTVRFASFSNLRSLVRATVDAHGRSPQKTSDGVPHLVLGATGRWPGRFA</sequence>
<gene>
    <name evidence="2" type="ORF">QE383_003060</name>
</gene>
<dbReference type="RefSeq" id="WP_306994352.1">
    <property type="nucleotide sequence ID" value="NZ_JAUTBB010000001.1"/>
</dbReference>
<dbReference type="AlphaFoldDB" id="A0AAW8GEP7"/>
<protein>
    <recommendedName>
        <fullName evidence="1">Glyoxalase-related protein domain-containing protein</fullName>
    </recommendedName>
</protein>
<organism evidence="2 3">
    <name type="scientific">Pseudoxanthomonas winnipegensis</name>
    <dbReference type="NCBI Taxonomy" id="2480810"/>
    <lineage>
        <taxon>Bacteria</taxon>
        <taxon>Pseudomonadati</taxon>
        <taxon>Pseudomonadota</taxon>
        <taxon>Gammaproteobacteria</taxon>
        <taxon>Lysobacterales</taxon>
        <taxon>Lysobacteraceae</taxon>
        <taxon>Pseudoxanthomonas</taxon>
    </lineage>
</organism>
<dbReference type="Pfam" id="PF20066">
    <property type="entry name" value="Glyoxalase_8"/>
    <property type="match status" value="1"/>
</dbReference>
<dbReference type="InterPro" id="IPR045517">
    <property type="entry name" value="Glyoxalase_8"/>
</dbReference>
<evidence type="ECO:0000259" key="1">
    <source>
        <dbReference type="Pfam" id="PF20066"/>
    </source>
</evidence>
<dbReference type="Proteomes" id="UP001234354">
    <property type="component" value="Unassembled WGS sequence"/>
</dbReference>
<proteinExistence type="predicted"/>
<evidence type="ECO:0000313" key="3">
    <source>
        <dbReference type="Proteomes" id="UP001234354"/>
    </source>
</evidence>
<comment type="caution">
    <text evidence="2">The sequence shown here is derived from an EMBL/GenBank/DDBJ whole genome shotgun (WGS) entry which is preliminary data.</text>
</comment>
<name>A0AAW8GEP7_9GAMM</name>
<accession>A0AAW8GEP7</accession>